<keyword evidence="4" id="KW-1185">Reference proteome</keyword>
<proteinExistence type="predicted"/>
<name>A0AAV4WVF8_CAEEX</name>
<accession>A0AAV4WVF8</accession>
<feature type="region of interest" description="Disordered" evidence="1">
    <location>
        <begin position="162"/>
        <end position="197"/>
    </location>
</feature>
<evidence type="ECO:0008006" key="5">
    <source>
        <dbReference type="Google" id="ProtNLM"/>
    </source>
</evidence>
<protein>
    <recommendedName>
        <fullName evidence="5">Granulin</fullName>
    </recommendedName>
</protein>
<sequence length="404" mass="42932">MKNILLFIALPCFVTASILCPDSQTSCPEGQTCCLRKDGQHSCCDAVGTEARLPENSPLAYLNSSNLLHGSSMDTGCSTESCTGTCCPERSANQWCCQLQYGKCCDHGTCCNLGQKCCPDTCCPWMSLCCGENCCEVMGKCCSRYTAVCAARMSSAAPRAAAERATNAAETGAVEGRKGAGPNQTPASTSESHSSPVSPLSHYCCLSLLSLTLDFCQTCCLSKDGRHSCCDAVGTEARLPENSPHAYLNSSNLLRGSSMDTGCSKETCSIGTCCPESSSNQWCCQLLLGKCCEDHRTCCDFGQKCCPDTCCPLFSLCCGEKCCDVMGTCCSRYTGVCCRQGEECCGDSCCWKGYKCCGDWCCDEEKRCGIEPNTCFDVGVALVPCLATVALLLSASSLINSRLL</sequence>
<organism evidence="3 4">
    <name type="scientific">Caerostris extrusa</name>
    <name type="common">Bark spider</name>
    <name type="synonym">Caerostris bankana</name>
    <dbReference type="NCBI Taxonomy" id="172846"/>
    <lineage>
        <taxon>Eukaryota</taxon>
        <taxon>Metazoa</taxon>
        <taxon>Ecdysozoa</taxon>
        <taxon>Arthropoda</taxon>
        <taxon>Chelicerata</taxon>
        <taxon>Arachnida</taxon>
        <taxon>Araneae</taxon>
        <taxon>Araneomorphae</taxon>
        <taxon>Entelegynae</taxon>
        <taxon>Araneoidea</taxon>
        <taxon>Araneidae</taxon>
        <taxon>Caerostris</taxon>
    </lineage>
</organism>
<dbReference type="AlphaFoldDB" id="A0AAV4WVF8"/>
<evidence type="ECO:0000313" key="4">
    <source>
        <dbReference type="Proteomes" id="UP001054945"/>
    </source>
</evidence>
<reference evidence="3 4" key="1">
    <citation type="submission" date="2021-06" db="EMBL/GenBank/DDBJ databases">
        <title>Caerostris extrusa draft genome.</title>
        <authorList>
            <person name="Kono N."/>
            <person name="Arakawa K."/>
        </authorList>
    </citation>
    <scope>NUCLEOTIDE SEQUENCE [LARGE SCALE GENOMIC DNA]</scope>
</reference>
<dbReference type="EMBL" id="BPLR01016670">
    <property type="protein sequence ID" value="GIY85624.1"/>
    <property type="molecule type" value="Genomic_DNA"/>
</dbReference>
<comment type="caution">
    <text evidence="3">The sequence shown here is derived from an EMBL/GenBank/DDBJ whole genome shotgun (WGS) entry which is preliminary data.</text>
</comment>
<keyword evidence="2" id="KW-0732">Signal</keyword>
<dbReference type="SUPFAM" id="SSF57277">
    <property type="entry name" value="Granulin repeat"/>
    <property type="match status" value="1"/>
</dbReference>
<dbReference type="Proteomes" id="UP001054945">
    <property type="component" value="Unassembled WGS sequence"/>
</dbReference>
<evidence type="ECO:0000256" key="2">
    <source>
        <dbReference type="SAM" id="SignalP"/>
    </source>
</evidence>
<gene>
    <name evidence="3" type="ORF">CEXT_737341</name>
</gene>
<feature type="compositionally biased region" description="Low complexity" evidence="1">
    <location>
        <begin position="162"/>
        <end position="173"/>
    </location>
</feature>
<feature type="signal peptide" evidence="2">
    <location>
        <begin position="1"/>
        <end position="16"/>
    </location>
</feature>
<evidence type="ECO:0000313" key="3">
    <source>
        <dbReference type="EMBL" id="GIY85624.1"/>
    </source>
</evidence>
<feature type="chain" id="PRO_5043741644" description="Granulin" evidence="2">
    <location>
        <begin position="17"/>
        <end position="404"/>
    </location>
</feature>
<feature type="compositionally biased region" description="Low complexity" evidence="1">
    <location>
        <begin position="186"/>
        <end position="197"/>
    </location>
</feature>
<evidence type="ECO:0000256" key="1">
    <source>
        <dbReference type="SAM" id="MobiDB-lite"/>
    </source>
</evidence>